<name>A0A212IWE6_9BACT</name>
<proteinExistence type="predicted"/>
<dbReference type="EMBL" id="FLUP01000001">
    <property type="protein sequence ID" value="SBV91490.1"/>
    <property type="molecule type" value="Genomic_DNA"/>
</dbReference>
<protein>
    <submittedName>
        <fullName evidence="1">Uncharacterized protein</fullName>
    </submittedName>
</protein>
<organism evidence="1">
    <name type="scientific">uncultured Desulfovibrio sp</name>
    <dbReference type="NCBI Taxonomy" id="167968"/>
    <lineage>
        <taxon>Bacteria</taxon>
        <taxon>Pseudomonadati</taxon>
        <taxon>Thermodesulfobacteriota</taxon>
        <taxon>Desulfovibrionia</taxon>
        <taxon>Desulfovibrionales</taxon>
        <taxon>Desulfovibrionaceae</taxon>
        <taxon>Desulfovibrio</taxon>
        <taxon>environmental samples</taxon>
    </lineage>
</organism>
<dbReference type="RefSeq" id="WP_296934879.1">
    <property type="nucleotide sequence ID" value="NZ_LT598928.1"/>
</dbReference>
<reference evidence="1" key="1">
    <citation type="submission" date="2016-04" db="EMBL/GenBank/DDBJ databases">
        <authorList>
            <person name="Evans L.H."/>
            <person name="Alamgir A."/>
            <person name="Owens N."/>
            <person name="Weber N.D."/>
            <person name="Virtaneva K."/>
            <person name="Barbian K."/>
            <person name="Babar A."/>
            <person name="Rosenke K."/>
        </authorList>
    </citation>
    <scope>NUCLEOTIDE SEQUENCE</scope>
    <source>
        <strain evidence="1">92-2</strain>
    </source>
</reference>
<sequence>MSDITQFSKNFPLFLESIKRVIGEKQFAERQANAAQFYLSGGKSLYRDSDDLLFTYIINCMSTLENERYFYNPLEYSRIYPVILNLVNKWKFHTKITNFNRKLRTLCNTRENNIDAVLFEILTAFKYCELGYSVEFIKETNVTSPDILISKNNKSEYIECKKLQRANDYSYNELDCWYKISNLLLEQIKNMGLKGHFHFKFRIEIEKINAHTIVNAVMKKLKRRNVLKPIRICNTKICKLTYNPINKDKFNTPLDPLPHKDGTSLLNYLTGKYNYRYIYKLLCSPIFEEFYPYISEIQWATVFSCQLASHVSLNNRVQSIKKHLAKASSQLSSTHPGNIHILIEEGQNAALFEKKCITNREIVENFFDRNGGVKHVFVHIAKHILPVNKQYDVEETIQNFSRDGLKPVIMTSIWYPVDEMRPGYGTMLYEY</sequence>
<evidence type="ECO:0000313" key="1">
    <source>
        <dbReference type="EMBL" id="SBV91490.1"/>
    </source>
</evidence>
<accession>A0A212IWE6</accession>
<dbReference type="AlphaFoldDB" id="A0A212IWE6"/>
<gene>
    <name evidence="1" type="ORF">KM92DES2_10140</name>
</gene>